<dbReference type="PANTHER" id="PTHR43228:SF1">
    <property type="entry name" value="TWO-COMPONENT RESPONSE REGULATOR ARR22"/>
    <property type="match status" value="1"/>
</dbReference>
<accession>A0A1I1KZU3</accession>
<dbReference type="InterPro" id="IPR001789">
    <property type="entry name" value="Sig_transdc_resp-reg_receiver"/>
</dbReference>
<evidence type="ECO:0000256" key="3">
    <source>
        <dbReference type="ARBA" id="ARBA00023015"/>
    </source>
</evidence>
<dbReference type="GO" id="GO:0000160">
    <property type="term" value="P:phosphorelay signal transduction system"/>
    <property type="evidence" value="ECO:0007669"/>
    <property type="project" value="InterPro"/>
</dbReference>
<dbReference type="Proteomes" id="UP000199263">
    <property type="component" value="Unassembled WGS sequence"/>
</dbReference>
<evidence type="ECO:0000256" key="6">
    <source>
        <dbReference type="PROSITE-ProRule" id="PRU00169"/>
    </source>
</evidence>
<dbReference type="InterPro" id="IPR011006">
    <property type="entry name" value="CheY-like_superfamily"/>
</dbReference>
<dbReference type="SMART" id="SM00448">
    <property type="entry name" value="REC"/>
    <property type="match status" value="1"/>
</dbReference>
<sequence>MKKKILIVDDEKNIRISLERCLVSENYEVECACDGNEALTKLRSKNYDLILMDIQMPKKTGLQVLQQIREEGISTRAIMMTAYGTVNIAVDSMKLGAVDFISKPFTVKKVKAIVMDVINKQTNVFRIDKSIDEYIKAARDAIIKKDLEQARILLKEGLVEDTSSPEIQNLLGVIEEKSNNKQLAQKYYRAALSLDATYTPADNNLKRTVMYSAMTNSIDLG</sequence>
<dbReference type="InterPro" id="IPR011990">
    <property type="entry name" value="TPR-like_helical_dom_sf"/>
</dbReference>
<keyword evidence="4" id="KW-0804">Transcription</keyword>
<dbReference type="SUPFAM" id="SSF48452">
    <property type="entry name" value="TPR-like"/>
    <property type="match status" value="1"/>
</dbReference>
<evidence type="ECO:0000256" key="2">
    <source>
        <dbReference type="ARBA" id="ARBA00022553"/>
    </source>
</evidence>
<gene>
    <name evidence="8" type="ORF">SAMN05421842_106153</name>
</gene>
<dbReference type="RefSeq" id="WP_090089730.1">
    <property type="nucleotide sequence ID" value="NZ_FOMG01000006.1"/>
</dbReference>
<dbReference type="CDD" id="cd00156">
    <property type="entry name" value="REC"/>
    <property type="match status" value="1"/>
</dbReference>
<proteinExistence type="predicted"/>
<evidence type="ECO:0000313" key="9">
    <source>
        <dbReference type="Proteomes" id="UP000199263"/>
    </source>
</evidence>
<dbReference type="SUPFAM" id="SSF52172">
    <property type="entry name" value="CheY-like"/>
    <property type="match status" value="1"/>
</dbReference>
<comment type="function">
    <text evidence="5">May play the central regulatory role in sporulation. It may be an element of the effector pathway responsible for the activation of sporulation genes in response to nutritional stress. Spo0A may act in concert with spo0H (a sigma factor) to control the expression of some genes that are critical to the sporulation process.</text>
</comment>
<dbReference type="Gene3D" id="1.25.40.10">
    <property type="entry name" value="Tetratricopeptide repeat domain"/>
    <property type="match status" value="1"/>
</dbReference>
<dbReference type="Pfam" id="PF00072">
    <property type="entry name" value="Response_reg"/>
    <property type="match status" value="1"/>
</dbReference>
<dbReference type="Gene3D" id="3.40.50.2300">
    <property type="match status" value="1"/>
</dbReference>
<evidence type="ECO:0000313" key="8">
    <source>
        <dbReference type="EMBL" id="SFC64258.1"/>
    </source>
</evidence>
<dbReference type="EMBL" id="FOMG01000006">
    <property type="protein sequence ID" value="SFC64258.1"/>
    <property type="molecule type" value="Genomic_DNA"/>
</dbReference>
<reference evidence="8 9" key="1">
    <citation type="submission" date="2016-10" db="EMBL/GenBank/DDBJ databases">
        <authorList>
            <person name="de Groot N.N."/>
        </authorList>
    </citation>
    <scope>NUCLEOTIDE SEQUENCE [LARGE SCALE GENOMIC DNA]</scope>
    <source>
        <strain evidence="8 9">DSM 12992</strain>
    </source>
</reference>
<dbReference type="PROSITE" id="PS50110">
    <property type="entry name" value="RESPONSE_REGULATORY"/>
    <property type="match status" value="1"/>
</dbReference>
<organism evidence="8 9">
    <name type="scientific">Clostridium uliginosum</name>
    <dbReference type="NCBI Taxonomy" id="119641"/>
    <lineage>
        <taxon>Bacteria</taxon>
        <taxon>Bacillati</taxon>
        <taxon>Bacillota</taxon>
        <taxon>Clostridia</taxon>
        <taxon>Eubacteriales</taxon>
        <taxon>Clostridiaceae</taxon>
        <taxon>Clostridium</taxon>
    </lineage>
</organism>
<feature type="domain" description="Response regulatory" evidence="7">
    <location>
        <begin position="4"/>
        <end position="118"/>
    </location>
</feature>
<dbReference type="STRING" id="119641.SAMN05421842_106153"/>
<evidence type="ECO:0000259" key="7">
    <source>
        <dbReference type="PROSITE" id="PS50110"/>
    </source>
</evidence>
<evidence type="ECO:0000256" key="1">
    <source>
        <dbReference type="ARBA" id="ARBA00018672"/>
    </source>
</evidence>
<name>A0A1I1KZU3_9CLOT</name>
<dbReference type="PANTHER" id="PTHR43228">
    <property type="entry name" value="TWO-COMPONENT RESPONSE REGULATOR"/>
    <property type="match status" value="1"/>
</dbReference>
<dbReference type="FunFam" id="3.40.50.2300:FF:000018">
    <property type="entry name" value="DNA-binding transcriptional regulator NtrC"/>
    <property type="match status" value="1"/>
</dbReference>
<dbReference type="OrthoDB" id="9808843at2"/>
<evidence type="ECO:0000256" key="4">
    <source>
        <dbReference type="ARBA" id="ARBA00023163"/>
    </source>
</evidence>
<evidence type="ECO:0000256" key="5">
    <source>
        <dbReference type="ARBA" id="ARBA00024867"/>
    </source>
</evidence>
<protein>
    <recommendedName>
        <fullName evidence="1">Stage 0 sporulation protein A homolog</fullName>
    </recommendedName>
</protein>
<keyword evidence="9" id="KW-1185">Reference proteome</keyword>
<feature type="modified residue" description="4-aspartylphosphate" evidence="6">
    <location>
        <position position="53"/>
    </location>
</feature>
<keyword evidence="3" id="KW-0805">Transcription regulation</keyword>
<dbReference type="InterPro" id="IPR052048">
    <property type="entry name" value="ST_Response_Regulator"/>
</dbReference>
<dbReference type="AlphaFoldDB" id="A0A1I1KZU3"/>
<keyword evidence="2 6" id="KW-0597">Phosphoprotein</keyword>